<keyword evidence="3 6" id="KW-1133">Transmembrane helix</keyword>
<dbReference type="PANTHER" id="PTHR37422:SF13">
    <property type="entry name" value="LIPOPOLYSACCHARIDE BIOSYNTHESIS PROTEIN PA4999-RELATED"/>
    <property type="match status" value="1"/>
</dbReference>
<evidence type="ECO:0000313" key="9">
    <source>
        <dbReference type="Proteomes" id="UP000466024"/>
    </source>
</evidence>
<keyword evidence="9" id="KW-1185">Reference proteome</keyword>
<comment type="subcellular location">
    <subcellularLocation>
        <location evidence="1">Membrane</location>
        <topology evidence="1">Multi-pass membrane protein</topology>
    </subcellularLocation>
</comment>
<feature type="domain" description="O-antigen ligase-related" evidence="7">
    <location>
        <begin position="235"/>
        <end position="405"/>
    </location>
</feature>
<dbReference type="EMBL" id="VTPX01000006">
    <property type="protein sequence ID" value="KAA0017901.1"/>
    <property type="molecule type" value="Genomic_DNA"/>
</dbReference>
<name>A0A640WDH6_9GAMM</name>
<evidence type="ECO:0000256" key="6">
    <source>
        <dbReference type="SAM" id="Phobius"/>
    </source>
</evidence>
<evidence type="ECO:0000256" key="1">
    <source>
        <dbReference type="ARBA" id="ARBA00004141"/>
    </source>
</evidence>
<dbReference type="GO" id="GO:0016874">
    <property type="term" value="F:ligase activity"/>
    <property type="evidence" value="ECO:0007669"/>
    <property type="project" value="UniProtKB-KW"/>
</dbReference>
<evidence type="ECO:0000256" key="2">
    <source>
        <dbReference type="ARBA" id="ARBA00022692"/>
    </source>
</evidence>
<keyword evidence="8" id="KW-0436">Ligase</keyword>
<evidence type="ECO:0000256" key="3">
    <source>
        <dbReference type="ARBA" id="ARBA00022989"/>
    </source>
</evidence>
<feature type="transmembrane region" description="Helical" evidence="6">
    <location>
        <begin position="85"/>
        <end position="102"/>
    </location>
</feature>
<evidence type="ECO:0000256" key="4">
    <source>
        <dbReference type="ARBA" id="ARBA00023136"/>
    </source>
</evidence>
<feature type="transmembrane region" description="Helical" evidence="6">
    <location>
        <begin position="141"/>
        <end position="161"/>
    </location>
</feature>
<dbReference type="Proteomes" id="UP000466024">
    <property type="component" value="Unassembled WGS sequence"/>
</dbReference>
<proteinExistence type="predicted"/>
<reference evidence="8 9" key="1">
    <citation type="submission" date="2019-08" db="EMBL/GenBank/DDBJ databases">
        <title>Bioinformatics analysis of the strain L3 and L5.</title>
        <authorList>
            <person name="Li X."/>
        </authorList>
    </citation>
    <scope>NUCLEOTIDE SEQUENCE [LARGE SCALE GENOMIC DNA]</scope>
    <source>
        <strain evidence="8 9">L3</strain>
    </source>
</reference>
<evidence type="ECO:0000313" key="8">
    <source>
        <dbReference type="EMBL" id="KAA0017901.1"/>
    </source>
</evidence>
<dbReference type="InterPro" id="IPR051533">
    <property type="entry name" value="WaaL-like"/>
</dbReference>
<feature type="region of interest" description="Disordered" evidence="5">
    <location>
        <begin position="309"/>
        <end position="333"/>
    </location>
</feature>
<keyword evidence="4 6" id="KW-0472">Membrane</keyword>
<dbReference type="PANTHER" id="PTHR37422">
    <property type="entry name" value="TEICHURONIC ACID BIOSYNTHESIS PROTEIN TUAE"/>
    <property type="match status" value="1"/>
</dbReference>
<keyword evidence="2 6" id="KW-0812">Transmembrane</keyword>
<organism evidence="8 9">
    <name type="scientific">Salinicola corii</name>
    <dbReference type="NCBI Taxonomy" id="2606937"/>
    <lineage>
        <taxon>Bacteria</taxon>
        <taxon>Pseudomonadati</taxon>
        <taxon>Pseudomonadota</taxon>
        <taxon>Gammaproteobacteria</taxon>
        <taxon>Oceanospirillales</taxon>
        <taxon>Halomonadaceae</taxon>
        <taxon>Salinicola</taxon>
    </lineage>
</organism>
<feature type="transmembrane region" description="Helical" evidence="6">
    <location>
        <begin position="203"/>
        <end position="223"/>
    </location>
</feature>
<evidence type="ECO:0000259" key="7">
    <source>
        <dbReference type="Pfam" id="PF04932"/>
    </source>
</evidence>
<feature type="transmembrane region" description="Helical" evidence="6">
    <location>
        <begin position="252"/>
        <end position="269"/>
    </location>
</feature>
<protein>
    <submittedName>
        <fullName evidence="8">O-antigen ligase family protein</fullName>
    </submittedName>
</protein>
<feature type="transmembrane region" description="Helical" evidence="6">
    <location>
        <begin position="108"/>
        <end position="129"/>
    </location>
</feature>
<feature type="transmembrane region" description="Helical" evidence="6">
    <location>
        <begin position="276"/>
        <end position="295"/>
    </location>
</feature>
<dbReference type="Pfam" id="PF04932">
    <property type="entry name" value="Wzy_C"/>
    <property type="match status" value="1"/>
</dbReference>
<comment type="caution">
    <text evidence="8">The sequence shown here is derived from an EMBL/GenBank/DDBJ whole genome shotgun (WGS) entry which is preliminary data.</text>
</comment>
<feature type="transmembrane region" description="Helical" evidence="6">
    <location>
        <begin position="230"/>
        <end position="246"/>
    </location>
</feature>
<gene>
    <name evidence="8" type="ORF">F0A16_12610</name>
</gene>
<feature type="transmembrane region" description="Helical" evidence="6">
    <location>
        <begin position="393"/>
        <end position="413"/>
    </location>
</feature>
<accession>A0A640WDH6</accession>
<sequence length="486" mass="53489">MVRAAAVKSLVERFYHQFNFAVERIPLMISLISLESRLGLVLLLSLPQVFIIEAMGMWLPLALVSVALLFPELILHMKALAKDRAVLLLVGLVMTQCLSLVWSVDRALGIKVIIYEAVFIVVFSATKLCDWRKLKKQPTMWAFIFGSFLLATFVIICRAFPELENAFLISEWSGIFINPNVQHGLADGSIRNNALDPVKAGGIFVNANVASCYLGMLSLCALACIRRPRLAWGISLVLLVAVFSTGSKTATVILIGLTIVYLVVAFVLKNILAARMALVLGVMVASMMMLFYSPIPQQFVDKITSQETGQAPTLPSASPPPPDEPSPRETLDNAEDSMNSRLLIWQYGLEAFEEKPLMGQGYGGWQQGFSGYVKRLREEGIELRDGFPPHNTFIYLWSQSGALSVVFAVLLLWHWSGISLSAIGKNREREHGLRMALALTGAWVWLTAHGMGDNTGLLGDAHQVTLLAFIIAGIDNLSERKRASAA</sequence>
<dbReference type="InterPro" id="IPR007016">
    <property type="entry name" value="O-antigen_ligase-rel_domated"/>
</dbReference>
<feature type="transmembrane region" description="Helical" evidence="6">
    <location>
        <begin position="50"/>
        <end position="73"/>
    </location>
</feature>
<evidence type="ECO:0000256" key="5">
    <source>
        <dbReference type="SAM" id="MobiDB-lite"/>
    </source>
</evidence>
<dbReference type="GO" id="GO:0016020">
    <property type="term" value="C:membrane"/>
    <property type="evidence" value="ECO:0007669"/>
    <property type="project" value="UniProtKB-SubCell"/>
</dbReference>
<dbReference type="AlphaFoldDB" id="A0A640WDH6"/>